<dbReference type="InterPro" id="IPR015920">
    <property type="entry name" value="Cellobiose_DH-like_cyt"/>
</dbReference>
<dbReference type="SMART" id="SM00664">
    <property type="entry name" value="DoH"/>
    <property type="match status" value="1"/>
</dbReference>
<evidence type="ECO:0000259" key="4">
    <source>
        <dbReference type="PROSITE" id="PS50836"/>
    </source>
</evidence>
<feature type="compositionally biased region" description="Low complexity" evidence="1">
    <location>
        <begin position="46"/>
        <end position="56"/>
    </location>
</feature>
<organism evidence="5 6">
    <name type="scientific">Cerrena zonata</name>
    <dbReference type="NCBI Taxonomy" id="2478898"/>
    <lineage>
        <taxon>Eukaryota</taxon>
        <taxon>Fungi</taxon>
        <taxon>Dikarya</taxon>
        <taxon>Basidiomycota</taxon>
        <taxon>Agaricomycotina</taxon>
        <taxon>Agaricomycetes</taxon>
        <taxon>Polyporales</taxon>
        <taxon>Cerrenaceae</taxon>
        <taxon>Cerrena</taxon>
    </lineage>
</organism>
<dbReference type="Proteomes" id="UP001385951">
    <property type="component" value="Unassembled WGS sequence"/>
</dbReference>
<evidence type="ECO:0000256" key="2">
    <source>
        <dbReference type="SAM" id="Phobius"/>
    </source>
</evidence>
<accession>A0AAW0FDR9</accession>
<protein>
    <recommendedName>
        <fullName evidence="4">DOMON domain-containing protein</fullName>
    </recommendedName>
</protein>
<keyword evidence="2" id="KW-1133">Transmembrane helix</keyword>
<gene>
    <name evidence="5" type="ORF">QCA50_019540</name>
</gene>
<proteinExistence type="predicted"/>
<feature type="region of interest" description="Disordered" evidence="1">
    <location>
        <begin position="27"/>
        <end position="56"/>
    </location>
</feature>
<dbReference type="Gene3D" id="2.60.40.1210">
    <property type="entry name" value="Cellobiose dehydrogenase, cytochrome domain"/>
    <property type="match status" value="1"/>
</dbReference>
<feature type="transmembrane region" description="Helical" evidence="2">
    <location>
        <begin position="262"/>
        <end position="287"/>
    </location>
</feature>
<dbReference type="CDD" id="cd09630">
    <property type="entry name" value="CDH_like_cytochrome"/>
    <property type="match status" value="1"/>
</dbReference>
<feature type="signal peptide" evidence="3">
    <location>
        <begin position="1"/>
        <end position="19"/>
    </location>
</feature>
<comment type="caution">
    <text evidence="5">The sequence shown here is derived from an EMBL/GenBank/DDBJ whole genome shotgun (WGS) entry which is preliminary data.</text>
</comment>
<dbReference type="PANTHER" id="PTHR47797:SF3">
    <property type="entry name" value="CYTOCHROME B561 DOMAIN-CONTAINING PROTEIN"/>
    <property type="match status" value="1"/>
</dbReference>
<dbReference type="PANTHER" id="PTHR47797">
    <property type="entry name" value="DEHYDROGENASE, PUTATIVE (AFU_ORTHOLOGUE AFUA_8G05805)-RELATED"/>
    <property type="match status" value="1"/>
</dbReference>
<dbReference type="SUPFAM" id="SSF49344">
    <property type="entry name" value="CBD9-like"/>
    <property type="match status" value="1"/>
</dbReference>
<feature type="region of interest" description="Disordered" evidence="1">
    <location>
        <begin position="219"/>
        <end position="247"/>
    </location>
</feature>
<keyword evidence="2" id="KW-0812">Transmembrane</keyword>
<keyword evidence="2" id="KW-0472">Membrane</keyword>
<sequence>MRSIFKSLLVFGLVSLSLARPQDNILQGRAGHDDGDDHDSNDDSHTSTSSAAASTATGSVTSANTALVGMQGDSVCTGLMCIGGFVNGTSVTYTLQSQSSSSVGWMAMGFGSQMANTPMVIMWPNSDGKITLSQRKSTGEFMPTVDSSPPRTATAQAALSTASGSNPKLVFTIPQDSTVGKSIIWAYGNTNPGSDAVDATLVQHLNSGPTSLNLANTLAASDRDPTDPAVSTLAGGTTSDSGSGSGSSGSVVIPLLNYQKMLIAHGVLCTIGFLLLLPAGALLARYLRSFSNAWFKGHWIIKLLSVCHHLYFSRGVNSF</sequence>
<keyword evidence="6" id="KW-1185">Reference proteome</keyword>
<dbReference type="AlphaFoldDB" id="A0AAW0FDR9"/>
<keyword evidence="3" id="KW-0732">Signal</keyword>
<dbReference type="InterPro" id="IPR005018">
    <property type="entry name" value="DOMON_domain"/>
</dbReference>
<dbReference type="EMBL" id="JASBNA010000087">
    <property type="protein sequence ID" value="KAK7677534.1"/>
    <property type="molecule type" value="Genomic_DNA"/>
</dbReference>
<feature type="domain" description="DOMON" evidence="4">
    <location>
        <begin position="78"/>
        <end position="188"/>
    </location>
</feature>
<feature type="chain" id="PRO_5044024399" description="DOMON domain-containing protein" evidence="3">
    <location>
        <begin position="20"/>
        <end position="319"/>
    </location>
</feature>
<name>A0AAW0FDR9_9APHY</name>
<evidence type="ECO:0000256" key="1">
    <source>
        <dbReference type="SAM" id="MobiDB-lite"/>
    </source>
</evidence>
<evidence type="ECO:0000256" key="3">
    <source>
        <dbReference type="SAM" id="SignalP"/>
    </source>
</evidence>
<dbReference type="PROSITE" id="PS50836">
    <property type="entry name" value="DOMON"/>
    <property type="match status" value="1"/>
</dbReference>
<dbReference type="Gene3D" id="1.20.120.1770">
    <property type="match status" value="1"/>
</dbReference>
<evidence type="ECO:0000313" key="5">
    <source>
        <dbReference type="EMBL" id="KAK7677534.1"/>
    </source>
</evidence>
<reference evidence="5 6" key="1">
    <citation type="submission" date="2022-09" db="EMBL/GenBank/DDBJ databases">
        <authorList>
            <person name="Palmer J.M."/>
        </authorList>
    </citation>
    <scope>NUCLEOTIDE SEQUENCE [LARGE SCALE GENOMIC DNA]</scope>
    <source>
        <strain evidence="5 6">DSM 7382</strain>
    </source>
</reference>
<evidence type="ECO:0000313" key="6">
    <source>
        <dbReference type="Proteomes" id="UP001385951"/>
    </source>
</evidence>
<dbReference type="Pfam" id="PF16010">
    <property type="entry name" value="CDH-cyt"/>
    <property type="match status" value="1"/>
</dbReference>